<dbReference type="SUPFAM" id="SSF69000">
    <property type="entry name" value="FAD-dependent thiol oxidase"/>
    <property type="match status" value="1"/>
</dbReference>
<feature type="region of interest" description="Disordered" evidence="7">
    <location>
        <begin position="231"/>
        <end position="252"/>
    </location>
</feature>
<keyword evidence="4 6" id="KW-0560">Oxidoreductase</keyword>
<dbReference type="PANTHER" id="PTHR12645:SF1">
    <property type="entry name" value="FAD-LINKED SULFHYDRYL OXIDASE ERV2"/>
    <property type="match status" value="1"/>
</dbReference>
<comment type="catalytic activity">
    <reaction evidence="6">
        <text>2 R'C(R)SH + O2 = R'C(R)S-S(R)CR' + H2O2</text>
        <dbReference type="Rhea" id="RHEA:17357"/>
        <dbReference type="ChEBI" id="CHEBI:15379"/>
        <dbReference type="ChEBI" id="CHEBI:16240"/>
        <dbReference type="ChEBI" id="CHEBI:16520"/>
        <dbReference type="ChEBI" id="CHEBI:17412"/>
        <dbReference type="EC" id="1.8.3.2"/>
    </reaction>
</comment>
<dbReference type="AlphaFoldDB" id="A0A0G4L0E2"/>
<dbReference type="FunFam" id="1.20.120.310:FF:000002">
    <property type="entry name" value="Sulfhydryl oxidase"/>
    <property type="match status" value="1"/>
</dbReference>
<protein>
    <recommendedName>
        <fullName evidence="6">Sulfhydryl oxidase</fullName>
        <ecNumber evidence="6">1.8.3.2</ecNumber>
    </recommendedName>
</protein>
<comment type="cofactor">
    <cofactor evidence="1 6">
        <name>FAD</name>
        <dbReference type="ChEBI" id="CHEBI:57692"/>
    </cofactor>
</comment>
<keyword evidence="2 6" id="KW-0285">Flavoprotein</keyword>
<gene>
    <name evidence="9" type="ORF">BN1708_011365</name>
</gene>
<evidence type="ECO:0000256" key="2">
    <source>
        <dbReference type="ARBA" id="ARBA00022630"/>
    </source>
</evidence>
<dbReference type="GO" id="GO:0016971">
    <property type="term" value="F:flavin-dependent sulfhydryl oxidase activity"/>
    <property type="evidence" value="ECO:0007669"/>
    <property type="project" value="InterPro"/>
</dbReference>
<keyword evidence="6" id="KW-1133">Transmembrane helix</keyword>
<proteinExistence type="predicted"/>
<evidence type="ECO:0000256" key="6">
    <source>
        <dbReference type="RuleBase" id="RU371123"/>
    </source>
</evidence>
<dbReference type="EC" id="1.8.3.2" evidence="6"/>
<sequence>MAHGGRICRSLWILDRSSSLSFGQLASGPRVPSLHSLASRNTKAFARNIIITMTRRQHLSAIVVLAIVAFFSVSYLFSSGIRDGTSSHSAPAPLVKDSTPAAAFDIGAIDSNILVGGSIAPKLENATAKAELGRASWKFLHTMMGRFPDKPSPEESLTLKTFITLFSRLYPCGDCASHFQKLIAKYPPQVSSRTAAAGWLCFVHNEVNTRLEKDLFDCAKIGDFYDCGCGDEDKKKKEAGEGVELRGDDSKA</sequence>
<dbReference type="InterPro" id="IPR036774">
    <property type="entry name" value="ERV/ALR_sulphydryl_oxid_sf"/>
</dbReference>
<dbReference type="Proteomes" id="UP000044602">
    <property type="component" value="Unassembled WGS sequence"/>
</dbReference>
<dbReference type="PROSITE" id="PS51324">
    <property type="entry name" value="ERV_ALR"/>
    <property type="match status" value="1"/>
</dbReference>
<dbReference type="InterPro" id="IPR039799">
    <property type="entry name" value="ALR/ERV"/>
</dbReference>
<dbReference type="Gene3D" id="1.20.120.310">
    <property type="entry name" value="ERV/ALR sulfhydryl oxidase domain"/>
    <property type="match status" value="1"/>
</dbReference>
<keyword evidence="10" id="KW-1185">Reference proteome</keyword>
<accession>A0A0G4L0E2</accession>
<evidence type="ECO:0000256" key="3">
    <source>
        <dbReference type="ARBA" id="ARBA00022827"/>
    </source>
</evidence>
<keyword evidence="5" id="KW-1015">Disulfide bond</keyword>
<feature type="transmembrane region" description="Helical" evidence="6">
    <location>
        <begin position="59"/>
        <end position="77"/>
    </location>
</feature>
<keyword evidence="6" id="KW-0812">Transmembrane</keyword>
<dbReference type="STRING" id="100787.A0A0G4L0E2"/>
<evidence type="ECO:0000256" key="7">
    <source>
        <dbReference type="SAM" id="MobiDB-lite"/>
    </source>
</evidence>
<dbReference type="InterPro" id="IPR017905">
    <property type="entry name" value="ERV/ALR_sulphydryl_oxidase"/>
</dbReference>
<evidence type="ECO:0000256" key="5">
    <source>
        <dbReference type="ARBA" id="ARBA00023157"/>
    </source>
</evidence>
<organism evidence="9 10">
    <name type="scientific">Verticillium longisporum</name>
    <name type="common">Verticillium dahliae var. longisporum</name>
    <dbReference type="NCBI Taxonomy" id="100787"/>
    <lineage>
        <taxon>Eukaryota</taxon>
        <taxon>Fungi</taxon>
        <taxon>Dikarya</taxon>
        <taxon>Ascomycota</taxon>
        <taxon>Pezizomycotina</taxon>
        <taxon>Sordariomycetes</taxon>
        <taxon>Hypocreomycetidae</taxon>
        <taxon>Glomerellales</taxon>
        <taxon>Plectosphaerellaceae</taxon>
        <taxon>Verticillium</taxon>
    </lineage>
</organism>
<name>A0A0G4L0E2_VERLO</name>
<evidence type="ECO:0000313" key="10">
    <source>
        <dbReference type="Proteomes" id="UP000044602"/>
    </source>
</evidence>
<dbReference type="EMBL" id="CVQH01006224">
    <property type="protein sequence ID" value="CRK15145.1"/>
    <property type="molecule type" value="Genomic_DNA"/>
</dbReference>
<evidence type="ECO:0000259" key="8">
    <source>
        <dbReference type="PROSITE" id="PS51324"/>
    </source>
</evidence>
<keyword evidence="3 6" id="KW-0274">FAD</keyword>
<evidence type="ECO:0000313" key="9">
    <source>
        <dbReference type="EMBL" id="CRK15145.1"/>
    </source>
</evidence>
<feature type="domain" description="ERV/ALR sulfhydryl oxidase" evidence="8">
    <location>
        <begin position="125"/>
        <end position="225"/>
    </location>
</feature>
<dbReference type="GO" id="GO:0050660">
    <property type="term" value="F:flavin adenine dinucleotide binding"/>
    <property type="evidence" value="ECO:0007669"/>
    <property type="project" value="TreeGrafter"/>
</dbReference>
<dbReference type="GO" id="GO:0005739">
    <property type="term" value="C:mitochondrion"/>
    <property type="evidence" value="ECO:0007669"/>
    <property type="project" value="TreeGrafter"/>
</dbReference>
<dbReference type="PANTHER" id="PTHR12645">
    <property type="entry name" value="ALR/ERV"/>
    <property type="match status" value="1"/>
</dbReference>
<dbReference type="Pfam" id="PF04777">
    <property type="entry name" value="Evr1_Alr"/>
    <property type="match status" value="1"/>
</dbReference>
<reference evidence="9 10" key="1">
    <citation type="submission" date="2015-05" db="EMBL/GenBank/DDBJ databases">
        <authorList>
            <person name="Wang D.B."/>
            <person name="Wang M."/>
        </authorList>
    </citation>
    <scope>NUCLEOTIDE SEQUENCE [LARGE SCALE GENOMIC DNA]</scope>
    <source>
        <strain evidence="9">VL1</strain>
    </source>
</reference>
<keyword evidence="6" id="KW-0472">Membrane</keyword>
<evidence type="ECO:0000256" key="4">
    <source>
        <dbReference type="ARBA" id="ARBA00023002"/>
    </source>
</evidence>
<evidence type="ECO:0000256" key="1">
    <source>
        <dbReference type="ARBA" id="ARBA00001974"/>
    </source>
</evidence>